<evidence type="ECO:0000256" key="1">
    <source>
        <dbReference type="SAM" id="MobiDB-lite"/>
    </source>
</evidence>
<dbReference type="AlphaFoldDB" id="A0A843XIK1"/>
<proteinExistence type="predicted"/>
<feature type="region of interest" description="Disordered" evidence="1">
    <location>
        <begin position="323"/>
        <end position="382"/>
    </location>
</feature>
<accession>A0A843XIK1</accession>
<name>A0A843XIK1_COLES</name>
<sequence length="695" mass="75643">MWWNLFQQDDVSLLVHISSSTYRGAVTLKYADWWASHSGNFTQRSDAIRHVEKDYLRRQDRPHFHIRDRYLKKYFPELAIHVINAFQARDKSQKRPLAQREVEHADAPPIRKKSALKKRARAAAIDPPSSYEWWSDFVHACGLPQDAPPDSLLPPTTFNDDSAKEWVVYLSSVLTSLGPRREAFLIQRARSLDDLWSAVSSGARELGLYPQIVIPRPLESVLPSDTMSPCRLAQPETRVGPDFSLPVPSSEVANSPHDGAGIPFDDLIRMMEESLPLINQGALQDITAAVEPTAAETTPFLFVEATSDQGHPLSVSTSIALNEKKSEPPAPSHPLLDPSVPHEETGLPAKPLSQPSDPTVIGQDGLSPVPDPSETNNNGGDSFVLMPLASDLLAAVKKVEVAMKPFEHLSGLDRSPRALEVLEARLAALRSEAVGIAGQISMEGIIPATLWDACGGGGIATSPPIPSSRSFSRESFSDMRGPSFIAIAGIDLFASTVASSSSSSDGGKTYSSPFVWGVGAGPGADASPLPPFLPRADEKATTFTSHDPEPLSFGDQQAEKECILWSETLGKTPFVCLGHFFSCKFAILSVTSSGAASALDFTRSTALPSVKSMAGESWNSLVPQITFLSKEAYDGLSSFKVQFPMSQEATLSELRKTISHHAQSAMECLVAFRNKYLASGRETWPWDKGCRNWLI</sequence>
<organism evidence="2 3">
    <name type="scientific">Colocasia esculenta</name>
    <name type="common">Wild taro</name>
    <name type="synonym">Arum esculentum</name>
    <dbReference type="NCBI Taxonomy" id="4460"/>
    <lineage>
        <taxon>Eukaryota</taxon>
        <taxon>Viridiplantae</taxon>
        <taxon>Streptophyta</taxon>
        <taxon>Embryophyta</taxon>
        <taxon>Tracheophyta</taxon>
        <taxon>Spermatophyta</taxon>
        <taxon>Magnoliopsida</taxon>
        <taxon>Liliopsida</taxon>
        <taxon>Araceae</taxon>
        <taxon>Aroideae</taxon>
        <taxon>Colocasieae</taxon>
        <taxon>Colocasia</taxon>
    </lineage>
</organism>
<reference evidence="2" key="1">
    <citation type="submission" date="2017-07" db="EMBL/GenBank/DDBJ databases">
        <title>Taro Niue Genome Assembly and Annotation.</title>
        <authorList>
            <person name="Atibalentja N."/>
            <person name="Keating K."/>
            <person name="Fields C.J."/>
        </authorList>
    </citation>
    <scope>NUCLEOTIDE SEQUENCE</scope>
    <source>
        <strain evidence="2">Niue_2</strain>
        <tissue evidence="2">Leaf</tissue>
    </source>
</reference>
<gene>
    <name evidence="2" type="ORF">Taro_052009</name>
</gene>
<evidence type="ECO:0000313" key="3">
    <source>
        <dbReference type="Proteomes" id="UP000652761"/>
    </source>
</evidence>
<comment type="caution">
    <text evidence="2">The sequence shown here is derived from an EMBL/GenBank/DDBJ whole genome shotgun (WGS) entry which is preliminary data.</text>
</comment>
<protein>
    <submittedName>
        <fullName evidence="2">Uncharacterized protein</fullName>
    </submittedName>
</protein>
<dbReference type="Proteomes" id="UP000652761">
    <property type="component" value="Unassembled WGS sequence"/>
</dbReference>
<keyword evidence="3" id="KW-1185">Reference proteome</keyword>
<dbReference type="OrthoDB" id="1865891at2759"/>
<evidence type="ECO:0000313" key="2">
    <source>
        <dbReference type="EMBL" id="MQM19010.1"/>
    </source>
</evidence>
<dbReference type="EMBL" id="NMUH01008585">
    <property type="protein sequence ID" value="MQM19010.1"/>
    <property type="molecule type" value="Genomic_DNA"/>
</dbReference>